<dbReference type="PRINTS" id="PR00368">
    <property type="entry name" value="FADPNR"/>
</dbReference>
<dbReference type="GO" id="GO:0004324">
    <property type="term" value="F:ferredoxin-NADP+ reductase activity"/>
    <property type="evidence" value="ECO:0007669"/>
    <property type="project" value="UniProtKB-UniRule"/>
</dbReference>
<gene>
    <name evidence="8" type="ORF">SAMN05216244_3766</name>
</gene>
<feature type="binding site" evidence="6">
    <location>
        <position position="37"/>
    </location>
    <ligand>
        <name>FAD</name>
        <dbReference type="ChEBI" id="CHEBI:57692"/>
    </ligand>
</feature>
<dbReference type="PRINTS" id="PR00469">
    <property type="entry name" value="PNDRDTASEII"/>
</dbReference>
<evidence type="ECO:0000256" key="1">
    <source>
        <dbReference type="ARBA" id="ARBA00011738"/>
    </source>
</evidence>
<dbReference type="Proteomes" id="UP000182347">
    <property type="component" value="Unassembled WGS sequence"/>
</dbReference>
<comment type="similarity">
    <text evidence="6">Belongs to the ferredoxin--NADP reductase type 2 family.</text>
</comment>
<evidence type="ECO:0000256" key="5">
    <source>
        <dbReference type="ARBA" id="ARBA00023002"/>
    </source>
</evidence>
<keyword evidence="9" id="KW-1185">Reference proteome</keyword>
<organism evidence="8 9">
    <name type="scientific">Sediminibacillus halophilus</name>
    <dbReference type="NCBI Taxonomy" id="482461"/>
    <lineage>
        <taxon>Bacteria</taxon>
        <taxon>Bacillati</taxon>
        <taxon>Bacillota</taxon>
        <taxon>Bacilli</taxon>
        <taxon>Bacillales</taxon>
        <taxon>Bacillaceae</taxon>
        <taxon>Sediminibacillus</taxon>
    </lineage>
</organism>
<feature type="binding site" evidence="6">
    <location>
        <position position="45"/>
    </location>
    <ligand>
        <name>FAD</name>
        <dbReference type="ChEBI" id="CHEBI:57692"/>
    </ligand>
</feature>
<dbReference type="AlphaFoldDB" id="A0A1G9X5X4"/>
<dbReference type="InterPro" id="IPR050097">
    <property type="entry name" value="Ferredoxin-NADP_redctase_2"/>
</dbReference>
<comment type="caution">
    <text evidence="6">Lacks conserved residue(s) required for the propagation of feature annotation.</text>
</comment>
<dbReference type="InterPro" id="IPR023753">
    <property type="entry name" value="FAD/NAD-binding_dom"/>
</dbReference>
<evidence type="ECO:0000256" key="3">
    <source>
        <dbReference type="ARBA" id="ARBA00022827"/>
    </source>
</evidence>
<dbReference type="EC" id="1.18.1.2" evidence="6"/>
<dbReference type="PANTHER" id="PTHR48105">
    <property type="entry name" value="THIOREDOXIN REDUCTASE 1-RELATED-RELATED"/>
    <property type="match status" value="1"/>
</dbReference>
<accession>A0A1G9X5X4</accession>
<feature type="binding site" evidence="6">
    <location>
        <position position="18"/>
    </location>
    <ligand>
        <name>FAD</name>
        <dbReference type="ChEBI" id="CHEBI:57692"/>
    </ligand>
</feature>
<dbReference type="GO" id="GO:0050660">
    <property type="term" value="F:flavin adenine dinucleotide binding"/>
    <property type="evidence" value="ECO:0007669"/>
    <property type="project" value="UniProtKB-UniRule"/>
</dbReference>
<sequence length="335" mass="37229">MAKDKELYEVTIVGGGPTGLFAAFYSGMRQMKTKVIESGGHLGGKVAQFYPEKYIYDVGGIPRISGEDLVRQMQEQAERHEPEMIYNQYVTAIDKMDDGNFALTTESGEIHYSKTVILATGFGIYEPVRLTAENASVYEGGQLHYSLNNRDELSGKTVMIVSKNRVGIDWALALEEQAEKVILVNESGEFQHVGPGDEERLAQSTVEVRMYHEVVELIDQDGCLSQARLVNQESEEEIYVTIDEVLVYQGIEFKAAPFKQWNLTVEKNKVTVDAGMAANVEGIYAAGDAVHYPRKSMLIASGYTEACTAVNSAKFYIDPKASAQVYSTVEYKYSE</sequence>
<reference evidence="9" key="1">
    <citation type="submission" date="2016-10" db="EMBL/GenBank/DDBJ databases">
        <authorList>
            <person name="Varghese N."/>
            <person name="Submissions S."/>
        </authorList>
    </citation>
    <scope>NUCLEOTIDE SEQUENCE [LARGE SCALE GENOMIC DNA]</scope>
    <source>
        <strain evidence="9">CGMCC 1.6199</strain>
    </source>
</reference>
<comment type="subunit">
    <text evidence="1 6">Homodimer.</text>
</comment>
<comment type="catalytic activity">
    <reaction evidence="6">
        <text>2 reduced [2Fe-2S]-[ferredoxin] + NADP(+) + H(+) = 2 oxidized [2Fe-2S]-[ferredoxin] + NADPH</text>
        <dbReference type="Rhea" id="RHEA:20125"/>
        <dbReference type="Rhea" id="RHEA-COMP:10000"/>
        <dbReference type="Rhea" id="RHEA-COMP:10001"/>
        <dbReference type="ChEBI" id="CHEBI:15378"/>
        <dbReference type="ChEBI" id="CHEBI:33737"/>
        <dbReference type="ChEBI" id="CHEBI:33738"/>
        <dbReference type="ChEBI" id="CHEBI:57783"/>
        <dbReference type="ChEBI" id="CHEBI:58349"/>
        <dbReference type="EC" id="1.18.1.2"/>
    </reaction>
</comment>
<dbReference type="HAMAP" id="MF_01685">
    <property type="entry name" value="FENR2"/>
    <property type="match status" value="1"/>
</dbReference>
<dbReference type="OrthoDB" id="2960536at2"/>
<dbReference type="Gene3D" id="3.50.50.60">
    <property type="entry name" value="FAD/NAD(P)-binding domain"/>
    <property type="match status" value="2"/>
</dbReference>
<feature type="binding site" evidence="6">
    <location>
        <position position="50"/>
    </location>
    <ligand>
        <name>FAD</name>
        <dbReference type="ChEBI" id="CHEBI:57692"/>
    </ligand>
</feature>
<evidence type="ECO:0000259" key="7">
    <source>
        <dbReference type="Pfam" id="PF07992"/>
    </source>
</evidence>
<dbReference type="EMBL" id="FNHF01000006">
    <property type="protein sequence ID" value="SDM92138.1"/>
    <property type="molecule type" value="Genomic_DNA"/>
</dbReference>
<keyword evidence="3 6" id="KW-0274">FAD</keyword>
<feature type="binding site" evidence="6">
    <location>
        <position position="288"/>
    </location>
    <ligand>
        <name>FAD</name>
        <dbReference type="ChEBI" id="CHEBI:57692"/>
    </ligand>
</feature>
<comment type="cofactor">
    <cofactor evidence="6">
        <name>FAD</name>
        <dbReference type="ChEBI" id="CHEBI:57692"/>
    </cofactor>
    <text evidence="6">Binds 1 FAD per subunit.</text>
</comment>
<evidence type="ECO:0000256" key="4">
    <source>
        <dbReference type="ARBA" id="ARBA00022857"/>
    </source>
</evidence>
<name>A0A1G9X5X4_9BACI</name>
<evidence type="ECO:0000313" key="8">
    <source>
        <dbReference type="EMBL" id="SDM92138.1"/>
    </source>
</evidence>
<proteinExistence type="inferred from homology"/>
<keyword evidence="5 6" id="KW-0560">Oxidoreductase</keyword>
<dbReference type="RefSeq" id="WP_074600755.1">
    <property type="nucleotide sequence ID" value="NZ_FNHF01000006.1"/>
</dbReference>
<dbReference type="GO" id="GO:0050661">
    <property type="term" value="F:NADP binding"/>
    <property type="evidence" value="ECO:0007669"/>
    <property type="project" value="UniProtKB-UniRule"/>
</dbReference>
<protein>
    <recommendedName>
        <fullName evidence="6">Ferredoxin--NADP reductase</fullName>
        <shortName evidence="6">FNR</shortName>
        <shortName evidence="6">Fd-NADP(+) reductase</shortName>
        <ecNumber evidence="6">1.18.1.2</ecNumber>
    </recommendedName>
</protein>
<keyword evidence="4 6" id="KW-0521">NADP</keyword>
<evidence type="ECO:0000256" key="6">
    <source>
        <dbReference type="HAMAP-Rule" id="MF_01685"/>
    </source>
</evidence>
<feature type="domain" description="FAD/NAD(P)-binding" evidence="7">
    <location>
        <begin position="8"/>
        <end position="296"/>
    </location>
</feature>
<dbReference type="InterPro" id="IPR022890">
    <property type="entry name" value="Fd--NADP_Rdtase_type_2"/>
</dbReference>
<keyword evidence="2 6" id="KW-0285">Flavoprotein</keyword>
<dbReference type="InterPro" id="IPR036188">
    <property type="entry name" value="FAD/NAD-bd_sf"/>
</dbReference>
<dbReference type="Pfam" id="PF07992">
    <property type="entry name" value="Pyr_redox_2"/>
    <property type="match status" value="1"/>
</dbReference>
<dbReference type="STRING" id="482461.SAMN05216244_3766"/>
<dbReference type="SUPFAM" id="SSF51905">
    <property type="entry name" value="FAD/NAD(P)-binding domain"/>
    <property type="match status" value="1"/>
</dbReference>
<feature type="binding site" evidence="6">
    <location>
        <position position="90"/>
    </location>
    <ligand>
        <name>FAD</name>
        <dbReference type="ChEBI" id="CHEBI:57692"/>
    </ligand>
</feature>
<evidence type="ECO:0000256" key="2">
    <source>
        <dbReference type="ARBA" id="ARBA00022630"/>
    </source>
</evidence>
<evidence type="ECO:0000313" key="9">
    <source>
        <dbReference type="Proteomes" id="UP000182347"/>
    </source>
</evidence>